<dbReference type="AlphaFoldDB" id="A0AAN8XPM3"/>
<protein>
    <submittedName>
        <fullName evidence="1">Uncharacterized protein</fullName>
    </submittedName>
</protein>
<keyword evidence="2" id="KW-1185">Reference proteome</keyword>
<proteinExistence type="predicted"/>
<comment type="caution">
    <text evidence="1">The sequence shown here is derived from an EMBL/GenBank/DDBJ whole genome shotgun (WGS) entry which is preliminary data.</text>
</comment>
<gene>
    <name evidence="1" type="ORF">SK128_007860</name>
</gene>
<dbReference type="EMBL" id="JAXCGZ010002850">
    <property type="protein sequence ID" value="KAK7083533.1"/>
    <property type="molecule type" value="Genomic_DNA"/>
</dbReference>
<evidence type="ECO:0000313" key="1">
    <source>
        <dbReference type="EMBL" id="KAK7083533.1"/>
    </source>
</evidence>
<accession>A0AAN8XPM3</accession>
<organism evidence="1 2">
    <name type="scientific">Halocaridina rubra</name>
    <name type="common">Hawaiian red shrimp</name>
    <dbReference type="NCBI Taxonomy" id="373956"/>
    <lineage>
        <taxon>Eukaryota</taxon>
        <taxon>Metazoa</taxon>
        <taxon>Ecdysozoa</taxon>
        <taxon>Arthropoda</taxon>
        <taxon>Crustacea</taxon>
        <taxon>Multicrustacea</taxon>
        <taxon>Malacostraca</taxon>
        <taxon>Eumalacostraca</taxon>
        <taxon>Eucarida</taxon>
        <taxon>Decapoda</taxon>
        <taxon>Pleocyemata</taxon>
        <taxon>Caridea</taxon>
        <taxon>Atyoidea</taxon>
        <taxon>Atyidae</taxon>
        <taxon>Halocaridina</taxon>
    </lineage>
</organism>
<evidence type="ECO:0000313" key="2">
    <source>
        <dbReference type="Proteomes" id="UP001381693"/>
    </source>
</evidence>
<name>A0AAN8XPM3_HALRR</name>
<sequence length="102" mass="11065">MAKESAQLLRAPVTVVADRVTRPTLPSAPPRMPSATFVARQDTMTSAAKQGCRTMDRVALLARVESLPLLDDPQLGRIVIVVVMDRHLPPISRLPSLKAMAP</sequence>
<dbReference type="Proteomes" id="UP001381693">
    <property type="component" value="Unassembled WGS sequence"/>
</dbReference>
<reference evidence="1 2" key="1">
    <citation type="submission" date="2023-11" db="EMBL/GenBank/DDBJ databases">
        <title>Halocaridina rubra genome assembly.</title>
        <authorList>
            <person name="Smith C."/>
        </authorList>
    </citation>
    <scope>NUCLEOTIDE SEQUENCE [LARGE SCALE GENOMIC DNA]</scope>
    <source>
        <strain evidence="1">EP-1</strain>
        <tissue evidence="1">Whole</tissue>
    </source>
</reference>